<dbReference type="EnsemblMetazoa" id="CLYHEMT005116.1">
    <property type="protein sequence ID" value="CLYHEMP005116.1"/>
    <property type="gene ID" value="CLYHEMG005116"/>
</dbReference>
<comment type="cofactor">
    <cofactor evidence="1">
        <name>Mg(2+)</name>
        <dbReference type="ChEBI" id="CHEBI:18420"/>
    </cofactor>
</comment>
<evidence type="ECO:0000259" key="17">
    <source>
        <dbReference type="SMART" id="SM00670"/>
    </source>
</evidence>
<evidence type="ECO:0000313" key="20">
    <source>
        <dbReference type="Proteomes" id="UP000594262"/>
    </source>
</evidence>
<evidence type="ECO:0000256" key="2">
    <source>
        <dbReference type="ARBA" id="ARBA00004496"/>
    </source>
</evidence>
<dbReference type="GeneID" id="136822311"/>
<organism evidence="19 20">
    <name type="scientific">Clytia hemisphaerica</name>
    <dbReference type="NCBI Taxonomy" id="252671"/>
    <lineage>
        <taxon>Eukaryota</taxon>
        <taxon>Metazoa</taxon>
        <taxon>Cnidaria</taxon>
        <taxon>Hydrozoa</taxon>
        <taxon>Hydroidolina</taxon>
        <taxon>Leptothecata</taxon>
        <taxon>Obeliida</taxon>
        <taxon>Clytiidae</taxon>
        <taxon>Clytia</taxon>
    </lineage>
</organism>
<dbReference type="GO" id="GO:0071031">
    <property type="term" value="P:nuclear mRNA surveillance of mRNA 3'-end processing"/>
    <property type="evidence" value="ECO:0007669"/>
    <property type="project" value="TreeGrafter"/>
</dbReference>
<accession>A0A7M5V7R7</accession>
<evidence type="ECO:0000256" key="6">
    <source>
        <dbReference type="ARBA" id="ARBA00022552"/>
    </source>
</evidence>
<evidence type="ECO:0000256" key="14">
    <source>
        <dbReference type="ARBA" id="ARBA00077221"/>
    </source>
</evidence>
<dbReference type="Gene3D" id="2.40.50.690">
    <property type="match status" value="1"/>
</dbReference>
<dbReference type="PANTHER" id="PTHR23355">
    <property type="entry name" value="RIBONUCLEASE"/>
    <property type="match status" value="1"/>
</dbReference>
<dbReference type="Pfam" id="PF17849">
    <property type="entry name" value="OB_Dis3"/>
    <property type="match status" value="1"/>
</dbReference>
<dbReference type="Pfam" id="PF00773">
    <property type="entry name" value="RNB"/>
    <property type="match status" value="1"/>
</dbReference>
<dbReference type="SMART" id="SM00670">
    <property type="entry name" value="PINc"/>
    <property type="match status" value="1"/>
</dbReference>
<evidence type="ECO:0000256" key="9">
    <source>
        <dbReference type="ARBA" id="ARBA00022801"/>
    </source>
</evidence>
<feature type="domain" description="RNB" evidence="18">
    <location>
        <begin position="464"/>
        <end position="796"/>
    </location>
</feature>
<keyword evidence="5" id="KW-0963">Cytoplasm</keyword>
<evidence type="ECO:0000259" key="18">
    <source>
        <dbReference type="SMART" id="SM00955"/>
    </source>
</evidence>
<keyword evidence="10" id="KW-0271">Exosome</keyword>
<dbReference type="GO" id="GO:0004519">
    <property type="term" value="F:endonuclease activity"/>
    <property type="evidence" value="ECO:0007669"/>
    <property type="project" value="UniProtKB-KW"/>
</dbReference>
<dbReference type="RefSeq" id="XP_066934648.1">
    <property type="nucleotide sequence ID" value="XM_067078547.1"/>
</dbReference>
<dbReference type="Pfam" id="PF17215">
    <property type="entry name" value="Rrp44_S1"/>
    <property type="match status" value="1"/>
</dbReference>
<dbReference type="Gene3D" id="2.40.50.140">
    <property type="entry name" value="Nucleic acid-binding proteins"/>
    <property type="match status" value="1"/>
</dbReference>
<dbReference type="PANTHER" id="PTHR23355:SF35">
    <property type="entry name" value="EXOSOME COMPLEX EXONUCLEASE RRP44"/>
    <property type="match status" value="1"/>
</dbReference>
<dbReference type="GO" id="GO:0000177">
    <property type="term" value="C:cytoplasmic exosome (RNase complex)"/>
    <property type="evidence" value="ECO:0007669"/>
    <property type="project" value="TreeGrafter"/>
</dbReference>
<evidence type="ECO:0000256" key="1">
    <source>
        <dbReference type="ARBA" id="ARBA00001946"/>
    </source>
</evidence>
<dbReference type="InterPro" id="IPR050180">
    <property type="entry name" value="RNR_Ribonuclease"/>
</dbReference>
<evidence type="ECO:0000256" key="3">
    <source>
        <dbReference type="ARBA" id="ARBA00004604"/>
    </source>
</evidence>
<name>A0A7M5V7R7_9CNID</name>
<dbReference type="Gene3D" id="2.40.50.700">
    <property type="match status" value="1"/>
</dbReference>
<dbReference type="InterPro" id="IPR041505">
    <property type="entry name" value="Dis3_CSD2"/>
</dbReference>
<evidence type="ECO:0000256" key="15">
    <source>
        <dbReference type="ARBA" id="ARBA00077930"/>
    </source>
</evidence>
<feature type="domain" description="PIN" evidence="17">
    <location>
        <begin position="64"/>
        <end position="185"/>
    </location>
</feature>
<comment type="similarity">
    <text evidence="4 16">Belongs to the RNR ribonuclease family.</text>
</comment>
<dbReference type="InterPro" id="IPR022966">
    <property type="entry name" value="RNase_II/R_CS"/>
</dbReference>
<dbReference type="GO" id="GO:0000175">
    <property type="term" value="F:3'-5'-RNA exonuclease activity"/>
    <property type="evidence" value="ECO:0007669"/>
    <property type="project" value="UniProtKB-ARBA"/>
</dbReference>
<dbReference type="InterPro" id="IPR012340">
    <property type="entry name" value="NA-bd_OB-fold"/>
</dbReference>
<dbReference type="SUPFAM" id="SSF50249">
    <property type="entry name" value="Nucleic acid-binding proteins"/>
    <property type="match status" value="3"/>
</dbReference>
<keyword evidence="9" id="KW-0378">Hydrolase</keyword>
<evidence type="ECO:0000256" key="16">
    <source>
        <dbReference type="RuleBase" id="RU003901"/>
    </source>
</evidence>
<keyword evidence="6" id="KW-0698">rRNA processing</keyword>
<keyword evidence="13" id="KW-0539">Nucleus</keyword>
<dbReference type="InterPro" id="IPR033770">
    <property type="entry name" value="RRP44_S1"/>
</dbReference>
<dbReference type="GO" id="GO:0003723">
    <property type="term" value="F:RNA binding"/>
    <property type="evidence" value="ECO:0007669"/>
    <property type="project" value="UniProtKB-KW"/>
</dbReference>
<evidence type="ECO:0000256" key="4">
    <source>
        <dbReference type="ARBA" id="ARBA00005785"/>
    </source>
</evidence>
<dbReference type="GO" id="GO:0000176">
    <property type="term" value="C:nuclear exosome (RNase complex)"/>
    <property type="evidence" value="ECO:0007669"/>
    <property type="project" value="TreeGrafter"/>
</dbReference>
<dbReference type="GO" id="GO:0071034">
    <property type="term" value="P:CUT catabolic process"/>
    <property type="evidence" value="ECO:0007669"/>
    <property type="project" value="UniProtKB-ARBA"/>
</dbReference>
<dbReference type="SMART" id="SM00955">
    <property type="entry name" value="RNB"/>
    <property type="match status" value="1"/>
</dbReference>
<dbReference type="InterPro" id="IPR029060">
    <property type="entry name" value="PIN-like_dom_sf"/>
</dbReference>
<evidence type="ECO:0000256" key="11">
    <source>
        <dbReference type="ARBA" id="ARBA00022839"/>
    </source>
</evidence>
<evidence type="ECO:0000256" key="10">
    <source>
        <dbReference type="ARBA" id="ARBA00022835"/>
    </source>
</evidence>
<dbReference type="GO" id="GO:0016075">
    <property type="term" value="P:rRNA catabolic process"/>
    <property type="evidence" value="ECO:0007669"/>
    <property type="project" value="TreeGrafter"/>
</dbReference>
<sequence length="952" mass="109011">MLKSKVFVKKTRRGKVVKVVREHYLRDDIWCGSKACTQCESTNADTEVLSDLPGSVSSLCDFNHYVVLDTNAVLHQMDVLEDPVFQNVILLQTVLQEVKHQSYTAYKRIRELISVKERNFYVFCNEHHRDTFVERRKSESPNDYNDRMIRVASKWYNKHLKEFGKDDQDERISIVLLTNDIKNKERAMEEGIEVYTVHEYVKSLRGYEHLVEKLARATFKSSDGKVLFPEHLPLSAIQTGLRTKKFLQGTFFASRENYLEGTVRIPGREKEIFVQGLVSLNRAVQDDIVAVELLPESQWAAPSSLVLEEKDEELAEGEQEQIVQEQLEKTKKKQLRKESCRVVGIIKRNWRPYCGMLSPNGNAKGLKHMFIAADRQIPRIMIESRQGELLRTKKIIVSIDAWPRNSRYPIGHYVRDLGDCGDKETENQVLLLEHDIHHQPFSQQVLDDLPKMPWVITEQDLAERRDLRELNICSVDPPGCTDIDDALHCRVLENGNFECGVHIADVTHFIKPNTHIDEEAQSRGTTVYLVDQRIDMIPELLSSNLCSLHEKVERFAFSCVWELTPNADIVKVEFFKSIIASKAAMTYAEAQMMIDDTNRQDDVPTSLRQLNTLAKKLRQKRLDAGALTLASTEIRFNIDSETHDPIDLQSKQLRETNSMVEEFMLLANVSVAKKIYEHFPEHAVLRKHPVPNPSMFETLTKSATSLGVELDITNGKSLQASLDGAVFPDDPYKNVMLRILTTRCMTTALYFCSGTDKFDNFFHFGLAAPIYTHFTSPIRRYPDVMVHRLLGVACGAYNSSAAFVDQEAAEKVTTHMNYRHKMAQHAGRASVNLHTQIFFKNRVCDEEGYVMFVRKNALQVLIPKYGLEGTVYLSKKKESEGLFKFDEEALTQSFGDTTIHVFDKVIVQMSIEKKTIQSSEMQLKLVRPKIPGLSVEPVDSKLDEPDSKRLKK</sequence>
<dbReference type="Pfam" id="PF17216">
    <property type="entry name" value="Rrp44_CSD1"/>
    <property type="match status" value="1"/>
</dbReference>
<proteinExistence type="inferred from homology"/>
<dbReference type="FunFam" id="2.40.50.140:FF:000125">
    <property type="entry name" value="exosome complex exonuclease RRP44 isoform X1"/>
    <property type="match status" value="1"/>
</dbReference>
<dbReference type="GO" id="GO:0005730">
    <property type="term" value="C:nucleolus"/>
    <property type="evidence" value="ECO:0007669"/>
    <property type="project" value="UniProtKB-SubCell"/>
</dbReference>
<keyword evidence="8" id="KW-0255">Endonuclease</keyword>
<dbReference type="InterPro" id="IPR001900">
    <property type="entry name" value="RNase_II/R"/>
</dbReference>
<dbReference type="GO" id="GO:0006364">
    <property type="term" value="P:rRNA processing"/>
    <property type="evidence" value="ECO:0007669"/>
    <property type="project" value="UniProtKB-KW"/>
</dbReference>
<evidence type="ECO:0000313" key="19">
    <source>
        <dbReference type="EnsemblMetazoa" id="CLYHEMP005116.1"/>
    </source>
</evidence>
<dbReference type="FunFam" id="3.40.50.1010:FF:000010">
    <property type="entry name" value="Exosome complex exonuclease DIS3"/>
    <property type="match status" value="1"/>
</dbReference>
<dbReference type="CDD" id="cd09862">
    <property type="entry name" value="PIN_Rrp44-like"/>
    <property type="match status" value="1"/>
</dbReference>
<protein>
    <recommendedName>
        <fullName evidence="14">Protein DIS3 homolog</fullName>
    </recommendedName>
    <alternativeName>
        <fullName evidence="15">Ribosomal RNA-processing protein 44</fullName>
    </alternativeName>
</protein>
<dbReference type="InterPro" id="IPR002716">
    <property type="entry name" value="PIN_dom"/>
</dbReference>
<evidence type="ECO:0000256" key="12">
    <source>
        <dbReference type="ARBA" id="ARBA00022884"/>
    </source>
</evidence>
<evidence type="ECO:0000256" key="5">
    <source>
        <dbReference type="ARBA" id="ARBA00022490"/>
    </source>
</evidence>
<dbReference type="FunFam" id="2.40.50.700:FF:000001">
    <property type="entry name" value="Exosome complex exonuclease exoribonuclease (Rrp44)"/>
    <property type="match status" value="1"/>
</dbReference>
<keyword evidence="11" id="KW-0269">Exonuclease</keyword>
<keyword evidence="20" id="KW-1185">Reference proteome</keyword>
<dbReference type="InterPro" id="IPR033771">
    <property type="entry name" value="Rrp44_CSD1"/>
</dbReference>
<dbReference type="SUPFAM" id="SSF88723">
    <property type="entry name" value="PIN domain-like"/>
    <property type="match status" value="1"/>
</dbReference>
<evidence type="ECO:0000256" key="8">
    <source>
        <dbReference type="ARBA" id="ARBA00022759"/>
    </source>
</evidence>
<dbReference type="Pfam" id="PF13638">
    <property type="entry name" value="PIN_4"/>
    <property type="match status" value="1"/>
</dbReference>
<evidence type="ECO:0000256" key="13">
    <source>
        <dbReference type="ARBA" id="ARBA00023242"/>
    </source>
</evidence>
<dbReference type="Gene3D" id="3.40.50.1010">
    <property type="entry name" value="5'-nuclease"/>
    <property type="match status" value="1"/>
</dbReference>
<evidence type="ECO:0000256" key="7">
    <source>
        <dbReference type="ARBA" id="ARBA00022722"/>
    </source>
</evidence>
<dbReference type="AlphaFoldDB" id="A0A7M5V7R7"/>
<comment type="subcellular location">
    <subcellularLocation>
        <location evidence="2">Cytoplasm</location>
    </subcellularLocation>
    <subcellularLocation>
        <location evidence="3">Nucleus</location>
        <location evidence="3">Nucleolus</location>
    </subcellularLocation>
</comment>
<keyword evidence="12" id="KW-0694">RNA-binding</keyword>
<keyword evidence="7" id="KW-0540">Nuclease</keyword>
<dbReference type="PROSITE" id="PS01175">
    <property type="entry name" value="RIBONUCLEASE_II"/>
    <property type="match status" value="1"/>
</dbReference>
<dbReference type="OrthoDB" id="372421at2759"/>
<dbReference type="Proteomes" id="UP000594262">
    <property type="component" value="Unplaced"/>
</dbReference>
<reference evidence="19" key="1">
    <citation type="submission" date="2021-01" db="UniProtKB">
        <authorList>
            <consortium name="EnsemblMetazoa"/>
        </authorList>
    </citation>
    <scope>IDENTIFICATION</scope>
</reference>